<evidence type="ECO:0000256" key="3">
    <source>
        <dbReference type="ARBA" id="ARBA00023002"/>
    </source>
</evidence>
<dbReference type="AlphaFoldDB" id="A0A0C4WPF4"/>
<dbReference type="CDD" id="cd02933">
    <property type="entry name" value="OYE_like_FMN"/>
    <property type="match status" value="1"/>
</dbReference>
<dbReference type="InterPro" id="IPR045247">
    <property type="entry name" value="Oye-like"/>
</dbReference>
<dbReference type="InterPro" id="IPR001155">
    <property type="entry name" value="OxRdtase_FMN_N"/>
</dbReference>
<evidence type="ECO:0000313" key="5">
    <source>
        <dbReference type="EMBL" id="AJE20032.1"/>
    </source>
</evidence>
<keyword evidence="6" id="KW-1185">Reference proteome</keyword>
<dbReference type="PANTHER" id="PTHR22893:SF91">
    <property type="entry name" value="NADPH DEHYDROGENASE 2-RELATED"/>
    <property type="match status" value="1"/>
</dbReference>
<keyword evidence="3" id="KW-0560">Oxidoreductase</keyword>
<dbReference type="PANTHER" id="PTHR22893">
    <property type="entry name" value="NADH OXIDOREDUCTASE-RELATED"/>
    <property type="match status" value="1"/>
</dbReference>
<dbReference type="GO" id="GO:0016628">
    <property type="term" value="F:oxidoreductase activity, acting on the CH-CH group of donors, NAD or NADP as acceptor"/>
    <property type="evidence" value="ECO:0007669"/>
    <property type="project" value="UniProtKB-ARBA"/>
</dbReference>
<dbReference type="GO" id="GO:0010181">
    <property type="term" value="F:FMN binding"/>
    <property type="evidence" value="ECO:0007669"/>
    <property type="project" value="InterPro"/>
</dbReference>
<dbReference type="HOGENOM" id="CLU_012153_0_0_6"/>
<dbReference type="EMBL" id="CP010415">
    <property type="protein sequence ID" value="AJE20032.1"/>
    <property type="molecule type" value="Genomic_DNA"/>
</dbReference>
<dbReference type="Pfam" id="PF00724">
    <property type="entry name" value="Oxidored_FMN"/>
    <property type="match status" value="1"/>
</dbReference>
<evidence type="ECO:0000256" key="1">
    <source>
        <dbReference type="ARBA" id="ARBA00001917"/>
    </source>
</evidence>
<dbReference type="Proteomes" id="UP000068210">
    <property type="component" value="Chromosome"/>
</dbReference>
<organism evidence="5 6">
    <name type="scientific">Azotobacter chroococcum NCIMB 8003</name>
    <dbReference type="NCBI Taxonomy" id="1328314"/>
    <lineage>
        <taxon>Bacteria</taxon>
        <taxon>Pseudomonadati</taxon>
        <taxon>Pseudomonadota</taxon>
        <taxon>Gammaproteobacteria</taxon>
        <taxon>Pseudomonadales</taxon>
        <taxon>Pseudomonadaceae</taxon>
        <taxon>Azotobacter</taxon>
    </lineage>
</organism>
<gene>
    <name evidence="5" type="ORF">Achr_5270</name>
</gene>
<dbReference type="SUPFAM" id="SSF51395">
    <property type="entry name" value="FMN-linked oxidoreductases"/>
    <property type="match status" value="1"/>
</dbReference>
<dbReference type="GO" id="GO:0005829">
    <property type="term" value="C:cytosol"/>
    <property type="evidence" value="ECO:0007669"/>
    <property type="project" value="TreeGrafter"/>
</dbReference>
<accession>A0A0C4WPF4</accession>
<protein>
    <submittedName>
        <fullName evidence="5">Morphinone reductase</fullName>
    </submittedName>
</protein>
<evidence type="ECO:0000259" key="4">
    <source>
        <dbReference type="Pfam" id="PF00724"/>
    </source>
</evidence>
<sequence length="366" mass="38881">MAIDKLLSPLRLGTLTLPNRVVMAPLTRSRAAQPGDVPTALNAEYYAQRAGAGLIVAEAAQISRQGQGYALTPGIYSGAQIDGWRLVTDAVHRQGGHIALQLWHVGRISHASLQPGGGQPVAPSAIRANMQTFIIQADGTPAHPPCDEPRALRGEELPGIVADYAQGARNAIAAGFDLVEIHAANGYLLHQFLATATNRRDDAYGGSLENRARLVLEVVDAVVAAVGAERVGIRLSPWMPYNDIEDAEAGPMALYLAEQLGRRGLAYLHLHEAEWMGVPGYPEGFREAVRARFPGAIMVCGGYTAARAEALLQTGLADAVAFGRPYIANPDLVRRFAQGAPLAEADQATFYGGGAEGYTDYPAWAG</sequence>
<evidence type="ECO:0000256" key="2">
    <source>
        <dbReference type="ARBA" id="ARBA00005979"/>
    </source>
</evidence>
<dbReference type="STRING" id="1328314.Achr_5270"/>
<dbReference type="InterPro" id="IPR013785">
    <property type="entry name" value="Aldolase_TIM"/>
</dbReference>
<evidence type="ECO:0000313" key="6">
    <source>
        <dbReference type="Proteomes" id="UP000068210"/>
    </source>
</evidence>
<dbReference type="FunFam" id="3.20.20.70:FF:000059">
    <property type="entry name" value="N-ethylmaleimide reductase, FMN-linked"/>
    <property type="match status" value="1"/>
</dbReference>
<dbReference type="KEGG" id="acx:Achr_5270"/>
<dbReference type="Gene3D" id="3.20.20.70">
    <property type="entry name" value="Aldolase class I"/>
    <property type="match status" value="1"/>
</dbReference>
<dbReference type="NCBIfam" id="NF007899">
    <property type="entry name" value="PRK10605.1"/>
    <property type="match status" value="1"/>
</dbReference>
<comment type="cofactor">
    <cofactor evidence="1">
        <name>FMN</name>
        <dbReference type="ChEBI" id="CHEBI:58210"/>
    </cofactor>
</comment>
<name>A0A0C4WPF4_9GAMM</name>
<comment type="similarity">
    <text evidence="2">Belongs to the NADH:flavin oxidoreductase/NADH oxidase family.</text>
</comment>
<dbReference type="RefSeq" id="WP_039801614.1">
    <property type="nucleotide sequence ID" value="NZ_CP010415.1"/>
</dbReference>
<proteinExistence type="inferred from homology"/>
<reference evidence="5 6" key="1">
    <citation type="journal article" date="2015" name="PLoS ONE">
        <title>Azotobacter Genomes: The Genome of Azotobacter chroococcum NCIMB 8003 (ATCC 4412).</title>
        <authorList>
            <person name="Robson R.L."/>
            <person name="Jones R."/>
            <person name="Robson R.M."/>
            <person name="Schwartz A."/>
            <person name="Richardson T.H."/>
        </authorList>
    </citation>
    <scope>NUCLEOTIDE SEQUENCE [LARGE SCALE GENOMIC DNA]</scope>
    <source>
        <strain evidence="5 6">NCIMB 8003</strain>
    </source>
</reference>
<feature type="domain" description="NADH:flavin oxidoreductase/NADH oxidase N-terminal" evidence="4">
    <location>
        <begin position="5"/>
        <end position="341"/>
    </location>
</feature>